<evidence type="ECO:0000313" key="5">
    <source>
        <dbReference type="EMBL" id="GGQ93067.1"/>
    </source>
</evidence>
<comment type="caution">
    <text evidence="5">The sequence shown here is derived from an EMBL/GenBank/DDBJ whole genome shotgun (WGS) entry which is preliminary data.</text>
</comment>
<dbReference type="EMBL" id="BMQL01000001">
    <property type="protein sequence ID" value="GGQ93067.1"/>
    <property type="molecule type" value="Genomic_DNA"/>
</dbReference>
<dbReference type="InterPro" id="IPR018060">
    <property type="entry name" value="HTH_AraC"/>
</dbReference>
<evidence type="ECO:0000313" key="6">
    <source>
        <dbReference type="Proteomes" id="UP000603865"/>
    </source>
</evidence>
<dbReference type="AlphaFoldDB" id="A0A918F0B4"/>
<protein>
    <submittedName>
        <fullName evidence="5">AraC family transcriptional regulator</fullName>
    </submittedName>
</protein>
<organism evidence="5 6">
    <name type="scientific">Deinococcus ruber</name>
    <dbReference type="NCBI Taxonomy" id="1848197"/>
    <lineage>
        <taxon>Bacteria</taxon>
        <taxon>Thermotogati</taxon>
        <taxon>Deinococcota</taxon>
        <taxon>Deinococci</taxon>
        <taxon>Deinococcales</taxon>
        <taxon>Deinococcaceae</taxon>
        <taxon>Deinococcus</taxon>
    </lineage>
</organism>
<evidence type="ECO:0000256" key="2">
    <source>
        <dbReference type="ARBA" id="ARBA00023125"/>
    </source>
</evidence>
<keyword evidence="2" id="KW-0238">DNA-binding</keyword>
<name>A0A918F0B4_9DEIO</name>
<dbReference type="Gene3D" id="1.10.10.60">
    <property type="entry name" value="Homeodomain-like"/>
    <property type="match status" value="1"/>
</dbReference>
<dbReference type="GO" id="GO:0003700">
    <property type="term" value="F:DNA-binding transcription factor activity"/>
    <property type="evidence" value="ECO:0007669"/>
    <property type="project" value="InterPro"/>
</dbReference>
<dbReference type="GO" id="GO:0043565">
    <property type="term" value="F:sequence-specific DNA binding"/>
    <property type="evidence" value="ECO:0007669"/>
    <property type="project" value="InterPro"/>
</dbReference>
<reference evidence="5" key="2">
    <citation type="submission" date="2020-09" db="EMBL/GenBank/DDBJ databases">
        <authorList>
            <person name="Sun Q."/>
            <person name="Ohkuma M."/>
        </authorList>
    </citation>
    <scope>NUCLEOTIDE SEQUENCE</scope>
    <source>
        <strain evidence="5">JCM 31311</strain>
    </source>
</reference>
<dbReference type="Pfam" id="PF12833">
    <property type="entry name" value="HTH_18"/>
    <property type="match status" value="1"/>
</dbReference>
<dbReference type="PANTHER" id="PTHR46796">
    <property type="entry name" value="HTH-TYPE TRANSCRIPTIONAL ACTIVATOR RHAS-RELATED"/>
    <property type="match status" value="1"/>
</dbReference>
<dbReference type="InterPro" id="IPR050204">
    <property type="entry name" value="AraC_XylS_family_regulators"/>
</dbReference>
<sequence>MRFRHHQPDVRLRDVVQDYWELEDLHLSAPEHNADMPERTVRLMFSAEQMWVGPSVDALRPVLPVTLSRFSLQPRNLVVQGRLRALVVEFYPWAARQLLGWSAEMVPDALDAALSASIWGREVVALMQLQDWDAAREALETHLLHLSSGQGEPGMGVRAARQIYQSSGTVRVAKLAEELNLSPRTLERQFVQQVGVSAKSLARVVRFDKVNTRIRENPAVPMAELTFELGFFDQAHLIKEFKALSSMTPGAFAVIAAQRSSIIDLSNGGDHHIEVGMQSTNDSESV</sequence>
<evidence type="ECO:0000259" key="4">
    <source>
        <dbReference type="PROSITE" id="PS01124"/>
    </source>
</evidence>
<feature type="domain" description="HTH araC/xylS-type" evidence="4">
    <location>
        <begin position="164"/>
        <end position="255"/>
    </location>
</feature>
<dbReference type="PANTHER" id="PTHR46796:SF15">
    <property type="entry name" value="BLL1074 PROTEIN"/>
    <property type="match status" value="1"/>
</dbReference>
<evidence type="ECO:0000256" key="3">
    <source>
        <dbReference type="ARBA" id="ARBA00023163"/>
    </source>
</evidence>
<keyword evidence="3" id="KW-0804">Transcription</keyword>
<evidence type="ECO:0000256" key="1">
    <source>
        <dbReference type="ARBA" id="ARBA00023015"/>
    </source>
</evidence>
<keyword evidence="1" id="KW-0805">Transcription regulation</keyword>
<accession>A0A918F0B4</accession>
<dbReference type="RefSeq" id="WP_189087549.1">
    <property type="nucleotide sequence ID" value="NZ_BMQL01000001.1"/>
</dbReference>
<dbReference type="SMART" id="SM00342">
    <property type="entry name" value="HTH_ARAC"/>
    <property type="match status" value="1"/>
</dbReference>
<gene>
    <name evidence="5" type="ORF">GCM10008957_01290</name>
</gene>
<dbReference type="Pfam" id="PF20240">
    <property type="entry name" value="DUF6597"/>
    <property type="match status" value="1"/>
</dbReference>
<keyword evidence="6" id="KW-1185">Reference proteome</keyword>
<dbReference type="Proteomes" id="UP000603865">
    <property type="component" value="Unassembled WGS sequence"/>
</dbReference>
<dbReference type="PROSITE" id="PS01124">
    <property type="entry name" value="HTH_ARAC_FAMILY_2"/>
    <property type="match status" value="1"/>
</dbReference>
<dbReference type="InterPro" id="IPR046532">
    <property type="entry name" value="DUF6597"/>
</dbReference>
<proteinExistence type="predicted"/>
<reference evidence="5" key="1">
    <citation type="journal article" date="2014" name="Int. J. Syst. Evol. Microbiol.">
        <title>Complete genome sequence of Corynebacterium casei LMG S-19264T (=DSM 44701T), isolated from a smear-ripened cheese.</title>
        <authorList>
            <consortium name="US DOE Joint Genome Institute (JGI-PGF)"/>
            <person name="Walter F."/>
            <person name="Albersmeier A."/>
            <person name="Kalinowski J."/>
            <person name="Ruckert C."/>
        </authorList>
    </citation>
    <scope>NUCLEOTIDE SEQUENCE</scope>
    <source>
        <strain evidence="5">JCM 31311</strain>
    </source>
</reference>